<name>A0ABR4PA99_9HELO</name>
<dbReference type="EMBL" id="JBFCZG010000007">
    <property type="protein sequence ID" value="KAL3420244.1"/>
    <property type="molecule type" value="Genomic_DNA"/>
</dbReference>
<evidence type="ECO:0000313" key="2">
    <source>
        <dbReference type="Proteomes" id="UP001629113"/>
    </source>
</evidence>
<dbReference type="Proteomes" id="UP001629113">
    <property type="component" value="Unassembled WGS sequence"/>
</dbReference>
<evidence type="ECO:0000313" key="1">
    <source>
        <dbReference type="EMBL" id="KAL3420244.1"/>
    </source>
</evidence>
<keyword evidence="2" id="KW-1185">Reference proteome</keyword>
<sequence length="39" mass="4493">MRARCRLAHMRIVQIPQSRMHLYPESAIQEEEASPGRSG</sequence>
<protein>
    <submittedName>
        <fullName evidence="1">Uncharacterized protein</fullName>
    </submittedName>
</protein>
<reference evidence="1 2" key="1">
    <citation type="submission" date="2024-06" db="EMBL/GenBank/DDBJ databases">
        <title>Complete genome of Phlyctema vagabunda strain 19-DSS-EL-015.</title>
        <authorList>
            <person name="Fiorenzani C."/>
        </authorList>
    </citation>
    <scope>NUCLEOTIDE SEQUENCE [LARGE SCALE GENOMIC DNA]</scope>
    <source>
        <strain evidence="1 2">19-DSS-EL-015</strain>
    </source>
</reference>
<proteinExistence type="predicted"/>
<gene>
    <name evidence="1" type="ORF">PVAG01_08743</name>
</gene>
<comment type="caution">
    <text evidence="1">The sequence shown here is derived from an EMBL/GenBank/DDBJ whole genome shotgun (WGS) entry which is preliminary data.</text>
</comment>
<accession>A0ABR4PA99</accession>
<organism evidence="1 2">
    <name type="scientific">Phlyctema vagabunda</name>
    <dbReference type="NCBI Taxonomy" id="108571"/>
    <lineage>
        <taxon>Eukaryota</taxon>
        <taxon>Fungi</taxon>
        <taxon>Dikarya</taxon>
        <taxon>Ascomycota</taxon>
        <taxon>Pezizomycotina</taxon>
        <taxon>Leotiomycetes</taxon>
        <taxon>Helotiales</taxon>
        <taxon>Dermateaceae</taxon>
        <taxon>Phlyctema</taxon>
    </lineage>
</organism>